<dbReference type="PROSITE" id="PS00150">
    <property type="entry name" value="ACYLPHOSPHATASE_1"/>
    <property type="match status" value="1"/>
</dbReference>
<dbReference type="InterPro" id="IPR017968">
    <property type="entry name" value="Acylphosphatase_CS"/>
</dbReference>
<dbReference type="InterPro" id="IPR004421">
    <property type="entry name" value="Carbamoyltransferase_HypF"/>
</dbReference>
<evidence type="ECO:0000256" key="6">
    <source>
        <dbReference type="ARBA" id="ARBA00022833"/>
    </source>
</evidence>
<dbReference type="PANTHER" id="PTHR42959:SF1">
    <property type="entry name" value="CARBAMOYLTRANSFERASE HYPF"/>
    <property type="match status" value="1"/>
</dbReference>
<dbReference type="UniPathway" id="UPA00335"/>
<dbReference type="Pfam" id="PF07503">
    <property type="entry name" value="zf-HYPF"/>
    <property type="match status" value="2"/>
</dbReference>
<dbReference type="Proteomes" id="UP000001366">
    <property type="component" value="Chromosome"/>
</dbReference>
<dbReference type="InterPro" id="IPR017945">
    <property type="entry name" value="DHBP_synth_RibB-like_a/b_dom"/>
</dbReference>
<dbReference type="Gene3D" id="3.90.870.50">
    <property type="match status" value="1"/>
</dbReference>
<protein>
    <recommendedName>
        <fullName evidence="8">Carbamoyltransferase</fullName>
        <ecNumber evidence="8">6.2.-.-</ecNumber>
    </recommendedName>
</protein>
<comment type="pathway">
    <text evidence="1">Protein modification; [NiFe] hydrogenase maturation.</text>
</comment>
<dbReference type="InterPro" id="IPR041440">
    <property type="entry name" value="HypF_C"/>
</dbReference>
<name>C0QP96_PERMH</name>
<dbReference type="PIRSF" id="PIRSF006256">
    <property type="entry name" value="CMPcnvr_hdrg_mat"/>
    <property type="match status" value="1"/>
</dbReference>
<dbReference type="KEGG" id="pmx:PERMA_0705"/>
<evidence type="ECO:0000256" key="5">
    <source>
        <dbReference type="ARBA" id="ARBA00022771"/>
    </source>
</evidence>
<dbReference type="PROSITE" id="PS51160">
    <property type="entry name" value="ACYLPHOSPHATASE_3"/>
    <property type="match status" value="1"/>
</dbReference>
<dbReference type="OrthoDB" id="9808093at2"/>
<dbReference type="EC" id="6.2.-.-" evidence="8"/>
<dbReference type="EMBL" id="CP001230">
    <property type="protein sequence ID" value="ACO04285.1"/>
    <property type="molecule type" value="Genomic_DNA"/>
</dbReference>
<evidence type="ECO:0000256" key="7">
    <source>
        <dbReference type="ARBA" id="ARBA00048220"/>
    </source>
</evidence>
<dbReference type="RefSeq" id="WP_012676523.1">
    <property type="nucleotide sequence ID" value="NC_012440.1"/>
</dbReference>
<keyword evidence="4" id="KW-0479">Metal-binding</keyword>
<dbReference type="HOGENOM" id="CLU_009164_0_0_0"/>
<proteinExistence type="inferred from homology"/>
<evidence type="ECO:0000256" key="3">
    <source>
        <dbReference type="ARBA" id="ARBA00022598"/>
    </source>
</evidence>
<gene>
    <name evidence="12" type="primary">hypF</name>
    <name evidence="12" type="ordered locus">PERMA_0705</name>
</gene>
<feature type="active site" evidence="9">
    <location>
        <position position="37"/>
    </location>
</feature>
<evidence type="ECO:0000256" key="4">
    <source>
        <dbReference type="ARBA" id="ARBA00022723"/>
    </source>
</evidence>
<dbReference type="GO" id="GO:0003998">
    <property type="term" value="F:acylphosphatase activity"/>
    <property type="evidence" value="ECO:0007669"/>
    <property type="project" value="UniProtKB-EC"/>
</dbReference>
<dbReference type="GO" id="GO:0016743">
    <property type="term" value="F:carboxyl- or carbamoyltransferase activity"/>
    <property type="evidence" value="ECO:0007669"/>
    <property type="project" value="UniProtKB-UniRule"/>
</dbReference>
<dbReference type="SUPFAM" id="SSF54975">
    <property type="entry name" value="Acylphosphatase/BLUF domain-like"/>
    <property type="match status" value="1"/>
</dbReference>
<feature type="domain" description="Acylphosphatase-like" evidence="10">
    <location>
        <begin position="4"/>
        <end position="90"/>
    </location>
</feature>
<dbReference type="InterPro" id="IPR051060">
    <property type="entry name" value="Carbamoyltrans_HypF-like"/>
</dbReference>
<evidence type="ECO:0000256" key="8">
    <source>
        <dbReference type="PIRNR" id="PIRNR006256"/>
    </source>
</evidence>
<evidence type="ECO:0000256" key="2">
    <source>
        <dbReference type="ARBA" id="ARBA00008097"/>
    </source>
</evidence>
<dbReference type="GO" id="GO:0003725">
    <property type="term" value="F:double-stranded RNA binding"/>
    <property type="evidence" value="ECO:0007669"/>
    <property type="project" value="InterPro"/>
</dbReference>
<keyword evidence="9" id="KW-0378">Hydrolase</keyword>
<dbReference type="Pfam" id="PF22521">
    <property type="entry name" value="HypF_C_2"/>
    <property type="match status" value="1"/>
</dbReference>
<dbReference type="PANTHER" id="PTHR42959">
    <property type="entry name" value="CARBAMOYLTRANSFERASE"/>
    <property type="match status" value="1"/>
</dbReference>
<sequence>MRKHLKIHLTGAVQGVGFRPFVYNTALRHNLKGYVINDTHGVVIEVEGEEDDINRFLISLNTEKPPLAHIFSQEIEELPLSGFEEFTIKKSESKGKKEVFILPDISVCDQCLSEMNNKKDRRYRYPFINCTNCGPRFSIIERLPYDRPNTTMKKFRMCPDCEREYKDPSDRRFHAQPNACPVCGPHLSLYSSDRKFIAEREEALKIAVELLGKGKILAVKGIGGFHLVCDATDDKAIDLLRERKRRGEKPFAVMFRDIDQIKDYAEITPFEEAVILSPERPIVIVRSKKETGLSKGVAPYLDRIGVFLPYSPLHHLLLNDYGKPLVMTSANLSDEPIVKDNDEAFEKLSVFTDYILVHNRDIRNRVDDSVVRIIDKKISFIRRSRGYAPLPVKLPLRLERKVLAVGGHQKNTIAIGFDDKAFLSQHIGDLETLDACRNFEEIINRFFDLYSFQPDVVVSDMHPAYHSTRWAEDYTEKNSIPLIQVQHHYAHALSLMAESGIREGKFLSVSWDGTGYGTDGNIWGGEFLLCDYEDFERVYHFDYFRLLGGEKAVKEPRRVALSILFDMYGKDIYRLSEVQTLKSLTDKEMEIMFRVWEKGVNSPLSSSAGRLFDAAASIIGIRQTLSYEGQSGMIMENYYRWDIEDHYPVDLRDGVIDWRPLFDALINDRSEIDIKITRFINSLGKVVLRIVDEYSDIPSGLTGGVFQNRFLTEKILRMAEKRGLKIFTHKKVPPNDGGISLGQLLKG</sequence>
<dbReference type="Pfam" id="PF01300">
    <property type="entry name" value="Sua5_yciO_yrdC"/>
    <property type="match status" value="1"/>
</dbReference>
<keyword evidence="3" id="KW-0436">Ligase</keyword>
<dbReference type="InterPro" id="IPR055128">
    <property type="entry name" value="HypF_C_2"/>
</dbReference>
<dbReference type="Gene3D" id="3.30.420.360">
    <property type="match status" value="1"/>
</dbReference>
<feature type="domain" description="YrdC-like" evidence="11">
    <location>
        <begin position="201"/>
        <end position="386"/>
    </location>
</feature>
<dbReference type="FunFam" id="3.30.420.40:FF:000124">
    <property type="entry name" value="Carbamoyltransferase HypF"/>
    <property type="match status" value="1"/>
</dbReference>
<dbReference type="PROSITE" id="PS51163">
    <property type="entry name" value="YRDC"/>
    <property type="match status" value="1"/>
</dbReference>
<dbReference type="eggNOG" id="COG0068">
    <property type="taxonomic scope" value="Bacteria"/>
</dbReference>
<dbReference type="GO" id="GO:0008270">
    <property type="term" value="F:zinc ion binding"/>
    <property type="evidence" value="ECO:0007669"/>
    <property type="project" value="UniProtKB-KW"/>
</dbReference>
<dbReference type="Gene3D" id="3.30.420.40">
    <property type="match status" value="1"/>
</dbReference>
<keyword evidence="5" id="KW-0863">Zinc-finger</keyword>
<dbReference type="AlphaFoldDB" id="C0QP96"/>
<dbReference type="InterPro" id="IPR001792">
    <property type="entry name" value="Acylphosphatase-like_dom"/>
</dbReference>
<organism evidence="12 13">
    <name type="scientific">Persephonella marina (strain DSM 14350 / EX-H1)</name>
    <dbReference type="NCBI Taxonomy" id="123214"/>
    <lineage>
        <taxon>Bacteria</taxon>
        <taxon>Pseudomonadati</taxon>
        <taxon>Aquificota</taxon>
        <taxon>Aquificia</taxon>
        <taxon>Aquificales</taxon>
        <taxon>Hydrogenothermaceae</taxon>
        <taxon>Persephonella</taxon>
    </lineage>
</organism>
<feature type="active site" evidence="9">
    <location>
        <position position="19"/>
    </location>
</feature>
<dbReference type="InterPro" id="IPR006070">
    <property type="entry name" value="Sua5-like_dom"/>
</dbReference>
<dbReference type="STRING" id="123214.PERMA_0705"/>
<dbReference type="SUPFAM" id="SSF55821">
    <property type="entry name" value="YrdC/RibB"/>
    <property type="match status" value="1"/>
</dbReference>
<comment type="catalytic activity">
    <reaction evidence="9">
        <text>an acyl phosphate + H2O = a carboxylate + phosphate + H(+)</text>
        <dbReference type="Rhea" id="RHEA:14965"/>
        <dbReference type="ChEBI" id="CHEBI:15377"/>
        <dbReference type="ChEBI" id="CHEBI:15378"/>
        <dbReference type="ChEBI" id="CHEBI:29067"/>
        <dbReference type="ChEBI" id="CHEBI:43474"/>
        <dbReference type="ChEBI" id="CHEBI:59918"/>
        <dbReference type="EC" id="3.6.1.7"/>
    </reaction>
</comment>
<accession>C0QP96</accession>
<dbReference type="Gene3D" id="3.30.110.120">
    <property type="match status" value="1"/>
</dbReference>
<dbReference type="InterPro" id="IPR011125">
    <property type="entry name" value="Znf_HypF"/>
</dbReference>
<comment type="catalytic activity">
    <reaction evidence="7">
        <text>C-terminal L-cysteinyl-[HypE protein] + carbamoyl phosphate + ATP + H2O = C-terminal S-carboxamide-L-cysteinyl-[HypE protein] + AMP + phosphate + diphosphate + H(+)</text>
        <dbReference type="Rhea" id="RHEA:55636"/>
        <dbReference type="Rhea" id="RHEA-COMP:14247"/>
        <dbReference type="Rhea" id="RHEA-COMP:14392"/>
        <dbReference type="ChEBI" id="CHEBI:15377"/>
        <dbReference type="ChEBI" id="CHEBI:15378"/>
        <dbReference type="ChEBI" id="CHEBI:30616"/>
        <dbReference type="ChEBI" id="CHEBI:33019"/>
        <dbReference type="ChEBI" id="CHEBI:43474"/>
        <dbReference type="ChEBI" id="CHEBI:58228"/>
        <dbReference type="ChEBI" id="CHEBI:76913"/>
        <dbReference type="ChEBI" id="CHEBI:139126"/>
        <dbReference type="ChEBI" id="CHEBI:456215"/>
    </reaction>
</comment>
<dbReference type="Pfam" id="PF17788">
    <property type="entry name" value="HypF_C"/>
    <property type="match status" value="1"/>
</dbReference>
<dbReference type="GO" id="GO:0051604">
    <property type="term" value="P:protein maturation"/>
    <property type="evidence" value="ECO:0007669"/>
    <property type="project" value="TreeGrafter"/>
</dbReference>
<reference evidence="12 13" key="1">
    <citation type="journal article" date="2009" name="J. Bacteriol.">
        <title>Complete and draft genome sequences of six members of the Aquificales.</title>
        <authorList>
            <person name="Reysenbach A.L."/>
            <person name="Hamamura N."/>
            <person name="Podar M."/>
            <person name="Griffiths E."/>
            <person name="Ferreira S."/>
            <person name="Hochstein R."/>
            <person name="Heidelberg J."/>
            <person name="Johnson J."/>
            <person name="Mead D."/>
            <person name="Pohorille A."/>
            <person name="Sarmiento M."/>
            <person name="Schweighofer K."/>
            <person name="Seshadri R."/>
            <person name="Voytek M.A."/>
        </authorList>
    </citation>
    <scope>NUCLEOTIDE SEQUENCE [LARGE SCALE GENOMIC DNA]</scope>
    <source>
        <strain evidence="13">DSM 14350 / EX-H1</strain>
    </source>
</reference>
<keyword evidence="13" id="KW-1185">Reference proteome</keyword>
<comment type="similarity">
    <text evidence="2 8">Belongs to the carbamoyltransferase HypF family.</text>
</comment>
<evidence type="ECO:0000256" key="9">
    <source>
        <dbReference type="PROSITE-ProRule" id="PRU00520"/>
    </source>
</evidence>
<dbReference type="GO" id="GO:0016874">
    <property type="term" value="F:ligase activity"/>
    <property type="evidence" value="ECO:0007669"/>
    <property type="project" value="UniProtKB-UniRule"/>
</dbReference>
<dbReference type="PaxDb" id="123214-PERMA_0705"/>
<keyword evidence="6" id="KW-0862">Zinc</keyword>
<dbReference type="InterPro" id="IPR036046">
    <property type="entry name" value="Acylphosphatase-like_dom_sf"/>
</dbReference>
<evidence type="ECO:0000313" key="12">
    <source>
        <dbReference type="EMBL" id="ACO04285.1"/>
    </source>
</evidence>
<evidence type="ECO:0000313" key="13">
    <source>
        <dbReference type="Proteomes" id="UP000001366"/>
    </source>
</evidence>
<evidence type="ECO:0000259" key="10">
    <source>
        <dbReference type="PROSITE" id="PS51160"/>
    </source>
</evidence>
<evidence type="ECO:0000259" key="11">
    <source>
        <dbReference type="PROSITE" id="PS51163"/>
    </source>
</evidence>
<dbReference type="Pfam" id="PF00708">
    <property type="entry name" value="Acylphosphatase"/>
    <property type="match status" value="1"/>
</dbReference>
<dbReference type="NCBIfam" id="TIGR00143">
    <property type="entry name" value="hypF"/>
    <property type="match status" value="1"/>
</dbReference>
<evidence type="ECO:0000256" key="1">
    <source>
        <dbReference type="ARBA" id="ARBA00004711"/>
    </source>
</evidence>